<dbReference type="PANTHER" id="PTHR24422">
    <property type="entry name" value="CHEMOTAXIS PROTEIN METHYLTRANSFERASE"/>
    <property type="match status" value="1"/>
</dbReference>
<keyword evidence="7" id="KW-0614">Plasmid</keyword>
<feature type="domain" description="CheR-type methyltransferase" evidence="6">
    <location>
        <begin position="1"/>
        <end position="272"/>
    </location>
</feature>
<dbReference type="HOGENOM" id="CLU_025854_1_1_3"/>
<dbReference type="SUPFAM" id="SSF47757">
    <property type="entry name" value="Chemotaxis receptor methyltransferase CheR, N-terminal domain"/>
    <property type="match status" value="1"/>
</dbReference>
<dbReference type="PANTHER" id="PTHR24422:SF10">
    <property type="entry name" value="CHEMOTAXIS PROTEIN METHYLTRANSFERASE 2"/>
    <property type="match status" value="1"/>
</dbReference>
<dbReference type="InterPro" id="IPR022641">
    <property type="entry name" value="CheR_N"/>
</dbReference>
<dbReference type="SMART" id="SM00138">
    <property type="entry name" value="MeTrc"/>
    <property type="match status" value="1"/>
</dbReference>
<dbReference type="GO" id="GO:0008983">
    <property type="term" value="F:protein-glutamate O-methyltransferase activity"/>
    <property type="evidence" value="ECO:0007669"/>
    <property type="project" value="UniProtKB-EC"/>
</dbReference>
<evidence type="ECO:0000256" key="1">
    <source>
        <dbReference type="ARBA" id="ARBA00001541"/>
    </source>
</evidence>
<protein>
    <recommendedName>
        <fullName evidence="2">protein-glutamate O-methyltransferase</fullName>
        <ecNumber evidence="2">2.1.1.80</ecNumber>
    </recommendedName>
</protein>
<accession>E0UKT2</accession>
<keyword evidence="3 7" id="KW-0489">Methyltransferase</keyword>
<proteinExistence type="predicted"/>
<geneLocation type="plasmid" evidence="7 8">
    <name>Cy782201</name>
</geneLocation>
<evidence type="ECO:0000256" key="3">
    <source>
        <dbReference type="ARBA" id="ARBA00022603"/>
    </source>
</evidence>
<dbReference type="PROSITE" id="PS50123">
    <property type="entry name" value="CHER"/>
    <property type="match status" value="1"/>
</dbReference>
<dbReference type="InterPro" id="IPR036804">
    <property type="entry name" value="CheR_N_sf"/>
</dbReference>
<evidence type="ECO:0000259" key="6">
    <source>
        <dbReference type="PROSITE" id="PS50123"/>
    </source>
</evidence>
<dbReference type="PRINTS" id="PR00996">
    <property type="entry name" value="CHERMTFRASE"/>
</dbReference>
<organism evidence="7 8">
    <name type="scientific">Gloeothece verrucosa (strain PCC 7822)</name>
    <name type="common">Cyanothece sp. (strain PCC 7822)</name>
    <dbReference type="NCBI Taxonomy" id="497965"/>
    <lineage>
        <taxon>Bacteria</taxon>
        <taxon>Bacillati</taxon>
        <taxon>Cyanobacteriota</taxon>
        <taxon>Cyanophyceae</taxon>
        <taxon>Oscillatoriophycideae</taxon>
        <taxon>Chroococcales</taxon>
        <taxon>Aphanothecaceae</taxon>
        <taxon>Gloeothece</taxon>
        <taxon>Gloeothece verrucosa</taxon>
    </lineage>
</organism>
<dbReference type="GO" id="GO:0032259">
    <property type="term" value="P:methylation"/>
    <property type="evidence" value="ECO:0007669"/>
    <property type="project" value="UniProtKB-KW"/>
</dbReference>
<dbReference type="Proteomes" id="UP000008206">
    <property type="component" value="Plasmid Cy782201"/>
</dbReference>
<dbReference type="KEGG" id="cyj:Cyan7822_5699"/>
<dbReference type="InterPro" id="IPR000780">
    <property type="entry name" value="CheR_MeTrfase"/>
</dbReference>
<keyword evidence="4 7" id="KW-0808">Transferase</keyword>
<evidence type="ECO:0000313" key="8">
    <source>
        <dbReference type="Proteomes" id="UP000008206"/>
    </source>
</evidence>
<dbReference type="Pfam" id="PF01739">
    <property type="entry name" value="CheR"/>
    <property type="match status" value="1"/>
</dbReference>
<dbReference type="OrthoDB" id="9799157at2"/>
<keyword evidence="5" id="KW-0949">S-adenosyl-L-methionine</keyword>
<evidence type="ECO:0000256" key="2">
    <source>
        <dbReference type="ARBA" id="ARBA00012534"/>
    </source>
</evidence>
<dbReference type="InterPro" id="IPR050903">
    <property type="entry name" value="Bact_Chemotaxis_MeTrfase"/>
</dbReference>
<dbReference type="InterPro" id="IPR029063">
    <property type="entry name" value="SAM-dependent_MTases_sf"/>
</dbReference>
<name>E0UKT2_GLOV7</name>
<dbReference type="Gene3D" id="1.10.155.10">
    <property type="entry name" value="Chemotaxis receptor methyltransferase CheR, N-terminal domain"/>
    <property type="match status" value="1"/>
</dbReference>
<dbReference type="InterPro" id="IPR022642">
    <property type="entry name" value="CheR_C"/>
</dbReference>
<keyword evidence="8" id="KW-1185">Reference proteome</keyword>
<reference evidence="8" key="1">
    <citation type="journal article" date="2011" name="MBio">
        <title>Novel metabolic attributes of the genus Cyanothece, comprising a group of unicellular nitrogen-fixing Cyanobacteria.</title>
        <authorList>
            <person name="Bandyopadhyay A."/>
            <person name="Elvitigala T."/>
            <person name="Welsh E."/>
            <person name="Stockel J."/>
            <person name="Liberton M."/>
            <person name="Min H."/>
            <person name="Sherman L.A."/>
            <person name="Pakrasi H.B."/>
        </authorList>
    </citation>
    <scope>NUCLEOTIDE SEQUENCE [LARGE SCALE GENOMIC DNA]</scope>
    <source>
        <strain evidence="8">PCC 7822</strain>
        <plasmid evidence="8">Cy782201</plasmid>
    </source>
</reference>
<gene>
    <name evidence="7" type="ordered locus">Cyan7822_5699</name>
</gene>
<dbReference type="EMBL" id="CP002199">
    <property type="protein sequence ID" value="ADN17562.1"/>
    <property type="molecule type" value="Genomic_DNA"/>
</dbReference>
<comment type="catalytic activity">
    <reaction evidence="1">
        <text>L-glutamyl-[protein] + S-adenosyl-L-methionine = [protein]-L-glutamate 5-O-methyl ester + S-adenosyl-L-homocysteine</text>
        <dbReference type="Rhea" id="RHEA:24452"/>
        <dbReference type="Rhea" id="RHEA-COMP:10208"/>
        <dbReference type="Rhea" id="RHEA-COMP:10311"/>
        <dbReference type="ChEBI" id="CHEBI:29973"/>
        <dbReference type="ChEBI" id="CHEBI:57856"/>
        <dbReference type="ChEBI" id="CHEBI:59789"/>
        <dbReference type="ChEBI" id="CHEBI:82795"/>
        <dbReference type="EC" id="2.1.1.80"/>
    </reaction>
</comment>
<dbReference type="Gene3D" id="3.40.50.150">
    <property type="entry name" value="Vaccinia Virus protein VP39"/>
    <property type="match status" value="1"/>
</dbReference>
<evidence type="ECO:0000256" key="4">
    <source>
        <dbReference type="ARBA" id="ARBA00022679"/>
    </source>
</evidence>
<evidence type="ECO:0000256" key="5">
    <source>
        <dbReference type="ARBA" id="ARBA00022691"/>
    </source>
</evidence>
<dbReference type="AlphaFoldDB" id="E0UKT2"/>
<dbReference type="Pfam" id="PF03705">
    <property type="entry name" value="CheR_N"/>
    <property type="match status" value="1"/>
</dbReference>
<dbReference type="EC" id="2.1.1.80" evidence="2"/>
<sequence length="283" mass="33219">MQPSPPQLDPEFEALLEFLKSSRGCDLTNYKRSTLKRRFRVRMEAVNINNYQSYFKYLESNAQEYIALLNEIFVNFTYFFRDKEAWDYLAQNIIPQIVSNKQADEPIRIWSAGCAAGQEIYSLLILFAEIVGIEFCLKRVKAFATDVDEAAISQARQRTYSKKEIAGIPPNLLKKYFTKIEKNYIFERKLRQSIIFGCHDLAKDAPISKIDLLLCRNVLMYFEKQTQEAILTRFHFALKNTGFLFLGNIDLLIHERQIFTPINLKHRMYVKEENLEIENLLIL</sequence>
<dbReference type="RefSeq" id="WP_013334312.1">
    <property type="nucleotide sequence ID" value="NC_014533.1"/>
</dbReference>
<evidence type="ECO:0000313" key="7">
    <source>
        <dbReference type="EMBL" id="ADN17562.1"/>
    </source>
</evidence>
<dbReference type="SUPFAM" id="SSF53335">
    <property type="entry name" value="S-adenosyl-L-methionine-dependent methyltransferases"/>
    <property type="match status" value="1"/>
</dbReference>